<keyword evidence="12" id="KW-0414">Isoprene biosynthesis</keyword>
<keyword evidence="9" id="KW-0460">Magnesium</keyword>
<dbReference type="InterPro" id="IPR033248">
    <property type="entry name" value="Transketolase_C"/>
</dbReference>
<evidence type="ECO:0000256" key="7">
    <source>
        <dbReference type="ARBA" id="ARBA00022679"/>
    </source>
</evidence>
<evidence type="ECO:0000256" key="12">
    <source>
        <dbReference type="ARBA" id="ARBA00023229"/>
    </source>
</evidence>
<comment type="similarity">
    <text evidence="4">Belongs to the transketolase family. DXPS subfamily.</text>
</comment>
<comment type="cofactor">
    <cofactor evidence="1">
        <name>Mg(2+)</name>
        <dbReference type="ChEBI" id="CHEBI:18420"/>
    </cofactor>
</comment>
<evidence type="ECO:0000256" key="5">
    <source>
        <dbReference type="ARBA" id="ARBA00011738"/>
    </source>
</evidence>
<evidence type="ECO:0000256" key="3">
    <source>
        <dbReference type="ARBA" id="ARBA00004980"/>
    </source>
</evidence>
<proteinExistence type="inferred from homology"/>
<dbReference type="Proteomes" id="UP000553756">
    <property type="component" value="Unassembled WGS sequence"/>
</dbReference>
<organism evidence="14 15">
    <name type="scientific">Bifidobacterium panos</name>
    <dbReference type="NCBI Taxonomy" id="2675321"/>
    <lineage>
        <taxon>Bacteria</taxon>
        <taxon>Bacillati</taxon>
        <taxon>Actinomycetota</taxon>
        <taxon>Actinomycetes</taxon>
        <taxon>Bifidobacteriales</taxon>
        <taxon>Bifidobacteriaceae</taxon>
        <taxon>Bifidobacterium</taxon>
    </lineage>
</organism>
<evidence type="ECO:0000256" key="4">
    <source>
        <dbReference type="ARBA" id="ARBA00011081"/>
    </source>
</evidence>
<dbReference type="RefSeq" id="WP_172143542.1">
    <property type="nucleotide sequence ID" value="NZ_JAAIIJ010000001.1"/>
</dbReference>
<dbReference type="Pfam" id="PF02779">
    <property type="entry name" value="Transket_pyr"/>
    <property type="match status" value="1"/>
</dbReference>
<evidence type="ECO:0000313" key="14">
    <source>
        <dbReference type="EMBL" id="NMN01381.1"/>
    </source>
</evidence>
<evidence type="ECO:0000256" key="9">
    <source>
        <dbReference type="ARBA" id="ARBA00022842"/>
    </source>
</evidence>
<dbReference type="EMBL" id="JAAIIJ010000001">
    <property type="protein sequence ID" value="NMN01381.1"/>
    <property type="molecule type" value="Genomic_DNA"/>
</dbReference>
<evidence type="ECO:0000256" key="1">
    <source>
        <dbReference type="ARBA" id="ARBA00001946"/>
    </source>
</evidence>
<evidence type="ECO:0000259" key="13">
    <source>
        <dbReference type="SMART" id="SM00861"/>
    </source>
</evidence>
<dbReference type="CDD" id="cd07033">
    <property type="entry name" value="TPP_PYR_DXS_TK_like"/>
    <property type="match status" value="1"/>
</dbReference>
<dbReference type="InterPro" id="IPR009014">
    <property type="entry name" value="Transketo_C/PFOR_II"/>
</dbReference>
<evidence type="ECO:0000256" key="8">
    <source>
        <dbReference type="ARBA" id="ARBA00022723"/>
    </source>
</evidence>
<dbReference type="CDD" id="cd02007">
    <property type="entry name" value="TPP_DXS"/>
    <property type="match status" value="1"/>
</dbReference>
<dbReference type="Gene3D" id="3.40.50.920">
    <property type="match status" value="1"/>
</dbReference>
<evidence type="ECO:0000313" key="15">
    <source>
        <dbReference type="Proteomes" id="UP000553756"/>
    </source>
</evidence>
<evidence type="ECO:0000256" key="6">
    <source>
        <dbReference type="ARBA" id="ARBA00013150"/>
    </source>
</evidence>
<dbReference type="Pfam" id="PF02780">
    <property type="entry name" value="Transketolase_C"/>
    <property type="match status" value="1"/>
</dbReference>
<comment type="caution">
    <text evidence="14">The sequence shown here is derived from an EMBL/GenBank/DDBJ whole genome shotgun (WGS) entry which is preliminary data.</text>
</comment>
<keyword evidence="11" id="KW-0786">Thiamine pyrophosphate</keyword>
<comment type="subunit">
    <text evidence="5">Homodimer.</text>
</comment>
<dbReference type="PANTHER" id="PTHR43322">
    <property type="entry name" value="1-D-DEOXYXYLULOSE 5-PHOSPHATE SYNTHASE-RELATED"/>
    <property type="match status" value="1"/>
</dbReference>
<dbReference type="PROSITE" id="PS00801">
    <property type="entry name" value="TRANSKETOLASE_1"/>
    <property type="match status" value="1"/>
</dbReference>
<dbReference type="Gene3D" id="3.40.50.970">
    <property type="match status" value="2"/>
</dbReference>
<name>A0ABX1SU70_9BIFI</name>
<comment type="pathway">
    <text evidence="3">Metabolic intermediate biosynthesis; 1-deoxy-D-xylulose 5-phosphate biosynthesis; 1-deoxy-D-xylulose 5-phosphate from D-glyceraldehyde 3-phosphate and pyruvate: step 1/1.</text>
</comment>
<keyword evidence="7" id="KW-0808">Transferase</keyword>
<keyword evidence="15" id="KW-1185">Reference proteome</keyword>
<feature type="domain" description="Transketolase-like pyrimidine-binding" evidence="13">
    <location>
        <begin position="279"/>
        <end position="444"/>
    </location>
</feature>
<dbReference type="Pfam" id="PF13292">
    <property type="entry name" value="DXP_synthase_N"/>
    <property type="match status" value="1"/>
</dbReference>
<dbReference type="NCBIfam" id="NF003933">
    <property type="entry name" value="PRK05444.2-2"/>
    <property type="match status" value="1"/>
</dbReference>
<keyword evidence="10" id="KW-0784">Thiamine biosynthesis</keyword>
<keyword evidence="8" id="KW-0479">Metal-binding</keyword>
<dbReference type="InterPro" id="IPR029061">
    <property type="entry name" value="THDP-binding"/>
</dbReference>
<evidence type="ECO:0000256" key="11">
    <source>
        <dbReference type="ARBA" id="ARBA00023052"/>
    </source>
</evidence>
<reference evidence="14 15" key="1">
    <citation type="submission" date="2020-02" db="EMBL/GenBank/DDBJ databases">
        <title>Characterization of phylogenetic diversity of novel bifidobacterial species isolated in Czech ZOOs.</title>
        <authorList>
            <person name="Lugli G.A."/>
            <person name="Vera N.B."/>
            <person name="Ventura M."/>
        </authorList>
    </citation>
    <scope>NUCLEOTIDE SEQUENCE [LARGE SCALE GENOMIC DNA]</scope>
    <source>
        <strain evidence="14 15">DSM 109963</strain>
    </source>
</reference>
<sequence length="595" mass="63000">MYLEKIDSPADVRAIPASELGALADEIRGALIDKLSVHGGHVGPNLGMVETTIALHRVFDSPSDKLVFDVSHQTYVHKMLTGRAFAFTDPARYDEVSGYSEPGESVHDHFVIGHTSTSVSLACGLAKGRDLVGDTYNVVAVIGDGSLSGGEAFEGLDWAAELGTNLIIIVNDNEMSIAENHGGLYASLAELRATNGESPNNYFRALGLDYRYIEDGNDEQTVEAALSKVRGIDHPVVVHIHTEKGHGYAPAVQNKERFHWDGWFDKATGESLLPTDGEPDYSELTYQVLSARMEADPRIVAISSATPIIMGFTPARRAAAGKQFVDVGIAEEHAVALASGIAAAGGTPVYGFYGTFIQRGFDQLMQDLCVNGNPAVLLSFADSARNMNDVTHLGIFDIPEFNAIPGLTYLAPTCKQEYLAMLEWAIDYREGPVAIRVPGAGVVSREGVALGKAGAAATEGAGPAWPLTPEIVSRGADVAILGLGCAFPIAQEAAAALEAEGVGVTLVNPRVASGLDETFVEELAGSHKAIVTVEDGQLEGGFGEKVARQAGPYGIRVRCLGIPRGYYDRYDPAELMASCSLTPEGVAAAAKELLA</sequence>
<evidence type="ECO:0000256" key="10">
    <source>
        <dbReference type="ARBA" id="ARBA00022977"/>
    </source>
</evidence>
<dbReference type="NCBIfam" id="NF008968">
    <property type="entry name" value="PRK12315.1"/>
    <property type="match status" value="1"/>
</dbReference>
<dbReference type="InterPro" id="IPR005477">
    <property type="entry name" value="Dxylulose-5-P_synthase"/>
</dbReference>
<dbReference type="SMART" id="SM00861">
    <property type="entry name" value="Transket_pyr"/>
    <property type="match status" value="1"/>
</dbReference>
<dbReference type="PANTHER" id="PTHR43322:SF1">
    <property type="entry name" value="1-DEOXY-D-XYLULOSE-5-PHOSPHATE SYNTHASE"/>
    <property type="match status" value="1"/>
</dbReference>
<gene>
    <name evidence="14" type="ORF">G1C94_0002</name>
</gene>
<protein>
    <recommendedName>
        <fullName evidence="6">1-deoxy-D-xylulose-5-phosphate synthase</fullName>
        <ecNumber evidence="6">2.2.1.7</ecNumber>
    </recommendedName>
</protein>
<comment type="cofactor">
    <cofactor evidence="2">
        <name>thiamine diphosphate</name>
        <dbReference type="ChEBI" id="CHEBI:58937"/>
    </cofactor>
</comment>
<dbReference type="EC" id="2.2.1.7" evidence="6"/>
<dbReference type="InterPro" id="IPR049557">
    <property type="entry name" value="Transketolase_CS"/>
</dbReference>
<dbReference type="SUPFAM" id="SSF52922">
    <property type="entry name" value="TK C-terminal domain-like"/>
    <property type="match status" value="1"/>
</dbReference>
<dbReference type="InterPro" id="IPR005475">
    <property type="entry name" value="Transketolase-like_Pyr-bd"/>
</dbReference>
<evidence type="ECO:0000256" key="2">
    <source>
        <dbReference type="ARBA" id="ARBA00001964"/>
    </source>
</evidence>
<dbReference type="SUPFAM" id="SSF52518">
    <property type="entry name" value="Thiamin diphosphate-binding fold (THDP-binding)"/>
    <property type="match status" value="2"/>
</dbReference>
<accession>A0ABX1SU70</accession>